<dbReference type="Proteomes" id="UP001321760">
    <property type="component" value="Unassembled WGS sequence"/>
</dbReference>
<protein>
    <submittedName>
        <fullName evidence="1">Uncharacterized protein</fullName>
    </submittedName>
</protein>
<reference evidence="1" key="1">
    <citation type="journal article" date="2023" name="Mol. Phylogenet. Evol.">
        <title>Genome-scale phylogeny and comparative genomics of the fungal order Sordariales.</title>
        <authorList>
            <person name="Hensen N."/>
            <person name="Bonometti L."/>
            <person name="Westerberg I."/>
            <person name="Brannstrom I.O."/>
            <person name="Guillou S."/>
            <person name="Cros-Aarteil S."/>
            <person name="Calhoun S."/>
            <person name="Haridas S."/>
            <person name="Kuo A."/>
            <person name="Mondo S."/>
            <person name="Pangilinan J."/>
            <person name="Riley R."/>
            <person name="LaButti K."/>
            <person name="Andreopoulos B."/>
            <person name="Lipzen A."/>
            <person name="Chen C."/>
            <person name="Yan M."/>
            <person name="Daum C."/>
            <person name="Ng V."/>
            <person name="Clum A."/>
            <person name="Steindorff A."/>
            <person name="Ohm R.A."/>
            <person name="Martin F."/>
            <person name="Silar P."/>
            <person name="Natvig D.O."/>
            <person name="Lalanne C."/>
            <person name="Gautier V."/>
            <person name="Ament-Velasquez S.L."/>
            <person name="Kruys A."/>
            <person name="Hutchinson M.I."/>
            <person name="Powell A.J."/>
            <person name="Barry K."/>
            <person name="Miller A.N."/>
            <person name="Grigoriev I.V."/>
            <person name="Debuchy R."/>
            <person name="Gladieux P."/>
            <person name="Hiltunen Thoren M."/>
            <person name="Johannesson H."/>
        </authorList>
    </citation>
    <scope>NUCLEOTIDE SEQUENCE</scope>
    <source>
        <strain evidence="1">PSN243</strain>
    </source>
</reference>
<reference evidence="1" key="2">
    <citation type="submission" date="2023-05" db="EMBL/GenBank/DDBJ databases">
        <authorList>
            <consortium name="Lawrence Berkeley National Laboratory"/>
            <person name="Steindorff A."/>
            <person name="Hensen N."/>
            <person name="Bonometti L."/>
            <person name="Westerberg I."/>
            <person name="Brannstrom I.O."/>
            <person name="Guillou S."/>
            <person name="Cros-Aarteil S."/>
            <person name="Calhoun S."/>
            <person name="Haridas S."/>
            <person name="Kuo A."/>
            <person name="Mondo S."/>
            <person name="Pangilinan J."/>
            <person name="Riley R."/>
            <person name="Labutti K."/>
            <person name="Andreopoulos B."/>
            <person name="Lipzen A."/>
            <person name="Chen C."/>
            <person name="Yanf M."/>
            <person name="Daum C."/>
            <person name="Ng V."/>
            <person name="Clum A."/>
            <person name="Ohm R."/>
            <person name="Martin F."/>
            <person name="Silar P."/>
            <person name="Natvig D."/>
            <person name="Lalanne C."/>
            <person name="Gautier V."/>
            <person name="Ament-Velasquez S.L."/>
            <person name="Kruys A."/>
            <person name="Hutchinson M.I."/>
            <person name="Powell A.J."/>
            <person name="Barry K."/>
            <person name="Miller A.N."/>
            <person name="Grigoriev I.V."/>
            <person name="Debuchy R."/>
            <person name="Gladieux P."/>
            <person name="Thoren M.H."/>
            <person name="Johannesson H."/>
        </authorList>
    </citation>
    <scope>NUCLEOTIDE SEQUENCE</scope>
    <source>
        <strain evidence="1">PSN243</strain>
    </source>
</reference>
<dbReference type="AlphaFoldDB" id="A0AAV9G4H0"/>
<proteinExistence type="predicted"/>
<feature type="non-terminal residue" evidence="1">
    <location>
        <position position="1"/>
    </location>
</feature>
<comment type="caution">
    <text evidence="1">The sequence shown here is derived from an EMBL/GenBank/DDBJ whole genome shotgun (WGS) entry which is preliminary data.</text>
</comment>
<name>A0AAV9G4H0_9PEZI</name>
<gene>
    <name evidence="1" type="ORF">QBC34DRAFT_455000</name>
</gene>
<keyword evidence="2" id="KW-1185">Reference proteome</keyword>
<dbReference type="EMBL" id="MU866019">
    <property type="protein sequence ID" value="KAK4442351.1"/>
    <property type="molecule type" value="Genomic_DNA"/>
</dbReference>
<sequence length="245" mass="27826">ENSQYLSLWLETALAPPKDLSSPHPIRRGTAMDDCGSDHMPADKTGKLWIYVVGKKLNSVIDAQGAQRDLQHGFHIYDFMEDAIDVGYSQGRISGIINRKDRELVDIMEICKPQSDWWRDVAEEEESCTLCSWATPIPTSTTRPAPLLPLSAQTEDAGPITAVPARNTHAGTAIHVDTTATTRPLLFILALCLLLKVWSLWEMRQQNHLARERNMLQREFNNLNKKRRSTELGFEFLDDLKDREK</sequence>
<evidence type="ECO:0000313" key="1">
    <source>
        <dbReference type="EMBL" id="KAK4442351.1"/>
    </source>
</evidence>
<evidence type="ECO:0000313" key="2">
    <source>
        <dbReference type="Proteomes" id="UP001321760"/>
    </source>
</evidence>
<organism evidence="1 2">
    <name type="scientific">Podospora aff. communis PSN243</name>
    <dbReference type="NCBI Taxonomy" id="3040156"/>
    <lineage>
        <taxon>Eukaryota</taxon>
        <taxon>Fungi</taxon>
        <taxon>Dikarya</taxon>
        <taxon>Ascomycota</taxon>
        <taxon>Pezizomycotina</taxon>
        <taxon>Sordariomycetes</taxon>
        <taxon>Sordariomycetidae</taxon>
        <taxon>Sordariales</taxon>
        <taxon>Podosporaceae</taxon>
        <taxon>Podospora</taxon>
    </lineage>
</organism>
<accession>A0AAV9G4H0</accession>